<dbReference type="OrthoDB" id="433738at2759"/>
<dbReference type="Pfam" id="PF13431">
    <property type="entry name" value="TPR_17"/>
    <property type="match status" value="1"/>
</dbReference>
<dbReference type="Proteomes" id="UP000281553">
    <property type="component" value="Unassembled WGS sequence"/>
</dbReference>
<organism evidence="2 3">
    <name type="scientific">Dibothriocephalus latus</name>
    <name type="common">Fish tapeworm</name>
    <name type="synonym">Diphyllobothrium latum</name>
    <dbReference type="NCBI Taxonomy" id="60516"/>
    <lineage>
        <taxon>Eukaryota</taxon>
        <taxon>Metazoa</taxon>
        <taxon>Spiralia</taxon>
        <taxon>Lophotrochozoa</taxon>
        <taxon>Platyhelminthes</taxon>
        <taxon>Cestoda</taxon>
        <taxon>Eucestoda</taxon>
        <taxon>Diphyllobothriidea</taxon>
        <taxon>Diphyllobothriidae</taxon>
        <taxon>Dibothriocephalus</taxon>
    </lineage>
</organism>
<evidence type="ECO:0000313" key="2">
    <source>
        <dbReference type="EMBL" id="VDN12456.1"/>
    </source>
</evidence>
<dbReference type="Gene3D" id="1.25.40.10">
    <property type="entry name" value="Tetratricopeptide repeat domain"/>
    <property type="match status" value="1"/>
</dbReference>
<sequence length="287" mass="32167">MKHFMDGFVCVNIDRDALCRTHPFLSYQRANSPAHVEEIIPTHPLTVASNCISAQTGYFTRALRAYKLGIRLLDGSVSVTPAADSSSRKANSDAQDLFITLLLNASLCLLRLLNEQQKSSGSGLSLAKTTKPVQTEQLMRPCIATCRKAIYLDQNNAKAWFRLAQAYAALHDYEEACKAGERSLALLDAASKTKTNVATNPLSRTQVSGLLDSWRSLAASQQKKERQSVRRAFLRRLEAIQRGEVSWNSVTFYLHCINRQPPSPETRPFTMFVWFISNLQEYPNLPI</sequence>
<dbReference type="AlphaFoldDB" id="A0A3P7P394"/>
<reference evidence="2 3" key="1">
    <citation type="submission" date="2018-11" db="EMBL/GenBank/DDBJ databases">
        <authorList>
            <consortium name="Pathogen Informatics"/>
        </authorList>
    </citation>
    <scope>NUCLEOTIDE SEQUENCE [LARGE SCALE GENOMIC DNA]</scope>
</reference>
<proteinExistence type="predicted"/>
<dbReference type="EMBL" id="UYRU01053942">
    <property type="protein sequence ID" value="VDN12456.1"/>
    <property type="molecule type" value="Genomic_DNA"/>
</dbReference>
<dbReference type="InterPro" id="IPR019734">
    <property type="entry name" value="TPR_rpt"/>
</dbReference>
<accession>A0A3P7P394</accession>
<gene>
    <name evidence="2" type="ORF">DILT_LOCUS8287</name>
</gene>
<dbReference type="InterPro" id="IPR050754">
    <property type="entry name" value="FKBP4/5/8-like"/>
</dbReference>
<dbReference type="PROSITE" id="PS50005">
    <property type="entry name" value="TPR"/>
    <property type="match status" value="1"/>
</dbReference>
<evidence type="ECO:0000256" key="1">
    <source>
        <dbReference type="PROSITE-ProRule" id="PRU00339"/>
    </source>
</evidence>
<feature type="repeat" description="TPR" evidence="1">
    <location>
        <begin position="157"/>
        <end position="190"/>
    </location>
</feature>
<keyword evidence="3" id="KW-1185">Reference proteome</keyword>
<protein>
    <submittedName>
        <fullName evidence="2">Uncharacterized protein</fullName>
    </submittedName>
</protein>
<evidence type="ECO:0000313" key="3">
    <source>
        <dbReference type="Proteomes" id="UP000281553"/>
    </source>
</evidence>
<name>A0A3P7P394_DIBLA</name>
<dbReference type="SUPFAM" id="SSF48452">
    <property type="entry name" value="TPR-like"/>
    <property type="match status" value="1"/>
</dbReference>
<dbReference type="PANTHER" id="PTHR46512">
    <property type="entry name" value="PEPTIDYLPROLYL ISOMERASE"/>
    <property type="match status" value="1"/>
</dbReference>
<keyword evidence="1" id="KW-0802">TPR repeat</keyword>
<dbReference type="InterPro" id="IPR011990">
    <property type="entry name" value="TPR-like_helical_dom_sf"/>
</dbReference>